<dbReference type="InterPro" id="IPR027417">
    <property type="entry name" value="P-loop_NTPase"/>
</dbReference>
<evidence type="ECO:0000259" key="1">
    <source>
        <dbReference type="Pfam" id="PF13173"/>
    </source>
</evidence>
<protein>
    <submittedName>
        <fullName evidence="2">ATPase</fullName>
    </submittedName>
</protein>
<dbReference type="PANTHER" id="PTHR33295">
    <property type="entry name" value="ATPASE"/>
    <property type="match status" value="1"/>
</dbReference>
<feature type="domain" description="AAA" evidence="1">
    <location>
        <begin position="42"/>
        <end position="173"/>
    </location>
</feature>
<comment type="caution">
    <text evidence="2">The sequence shown here is derived from an EMBL/GenBank/DDBJ whole genome shotgun (WGS) entry which is preliminary data.</text>
</comment>
<dbReference type="AlphaFoldDB" id="A0A2G9YC15"/>
<dbReference type="PANTHER" id="PTHR33295:SF19">
    <property type="entry name" value="ARCHAEAL ATPASE"/>
    <property type="match status" value="1"/>
</dbReference>
<organism evidence="2 3">
    <name type="scientific">bacterium (Candidatus Ratteibacteria) CG23_combo_of_CG06-09_8_20_14_all_48_7</name>
    <dbReference type="NCBI Taxonomy" id="2014292"/>
    <lineage>
        <taxon>Bacteria</taxon>
        <taxon>Candidatus Ratteibacteria</taxon>
    </lineage>
</organism>
<dbReference type="Pfam" id="PF13173">
    <property type="entry name" value="AAA_14"/>
    <property type="match status" value="1"/>
</dbReference>
<evidence type="ECO:0000313" key="2">
    <source>
        <dbReference type="EMBL" id="PIP16754.1"/>
    </source>
</evidence>
<feature type="non-terminal residue" evidence="2">
    <location>
        <position position="212"/>
    </location>
</feature>
<evidence type="ECO:0000313" key="3">
    <source>
        <dbReference type="Proteomes" id="UP000230392"/>
    </source>
</evidence>
<sequence length="212" mass="24760">MDKNLILEILQDWNSWKKNMETGKERSAYLTNCLRLLESNIVLALIGIRRAGKSYLMRQVAKSLIDGNTPPENILIVNFEDPRFTEFYSDLLPEIYETYLEFLKPSVKPYILLDEIHNVPGWERWVRTIHELSRAKIIISGSTSKILSSELSSILTGRHLDLYVYPLDFGEFLSFRNIRLNDQLDILAKKVEIKTLFREYMEWGGFPEVILS</sequence>
<dbReference type="InterPro" id="IPR041682">
    <property type="entry name" value="AAA_14"/>
</dbReference>
<name>A0A2G9YC15_9BACT</name>
<dbReference type="EMBL" id="PCRF01000013">
    <property type="protein sequence ID" value="PIP16754.1"/>
    <property type="molecule type" value="Genomic_DNA"/>
</dbReference>
<reference evidence="2 3" key="1">
    <citation type="submission" date="2017-09" db="EMBL/GenBank/DDBJ databases">
        <title>Depth-based differentiation of microbial function through sediment-hosted aquifers and enrichment of novel symbionts in the deep terrestrial subsurface.</title>
        <authorList>
            <person name="Probst A.J."/>
            <person name="Ladd B."/>
            <person name="Jarett J.K."/>
            <person name="Geller-Mcgrath D.E."/>
            <person name="Sieber C.M."/>
            <person name="Emerson J.B."/>
            <person name="Anantharaman K."/>
            <person name="Thomas B.C."/>
            <person name="Malmstrom R."/>
            <person name="Stieglmeier M."/>
            <person name="Klingl A."/>
            <person name="Woyke T."/>
            <person name="Ryan C.M."/>
            <person name="Banfield J.F."/>
        </authorList>
    </citation>
    <scope>NUCLEOTIDE SEQUENCE [LARGE SCALE GENOMIC DNA]</scope>
    <source>
        <strain evidence="2">CG23_combo_of_CG06-09_8_20_14_all_48_7</strain>
    </source>
</reference>
<gene>
    <name evidence="2" type="ORF">COX46_00300</name>
</gene>
<dbReference type="SUPFAM" id="SSF52540">
    <property type="entry name" value="P-loop containing nucleoside triphosphate hydrolases"/>
    <property type="match status" value="1"/>
</dbReference>
<dbReference type="Proteomes" id="UP000230392">
    <property type="component" value="Unassembled WGS sequence"/>
</dbReference>
<accession>A0A2G9YC15</accession>
<proteinExistence type="predicted"/>